<dbReference type="PANTHER" id="PTHR38926">
    <property type="entry name" value="F-BOX DOMAIN CONTAINING PROTEIN, EXPRESSED"/>
    <property type="match status" value="1"/>
</dbReference>
<reference evidence="2" key="3">
    <citation type="submission" date="2018-08" db="UniProtKB">
        <authorList>
            <consortium name="EnsemblPlants"/>
        </authorList>
    </citation>
    <scope>IDENTIFICATION</scope>
    <source>
        <strain evidence="2">cv. Bd21</strain>
    </source>
</reference>
<dbReference type="InterPro" id="IPR032675">
    <property type="entry name" value="LRR_dom_sf"/>
</dbReference>
<sequence length="370" mass="41031">MNPSASLAPPPPPPERDWAALPRDVLWAVFVRAGQRELLRGAGFACAAWWRLARHEPLLWRLVDLDFSLDDKQREEPEEDANSTISYYTVNPEEDSVEHDNSIISAKSLFNADNDSVITDDDLFGNYDDDGAFGSSLLDDDEGGTSGCSSRPDDQFDLKGWEAMARAAVDRSAGQCDSFCSRANDELLLYIADRVPSLRILHITSRYDVSSSVLSEAIKKLPLLEELDVVLKSESNRRCHSDNSWAEVLRSAAEACSHLRHFAVSHDGPKGVANIYYWGKRPKDFAILTMLCLHSLKLFGSSFTRDVVLSIVGSCPNLQSLDLTHAAYLKMDGELMAKCSMIKDLRLQDDDSSSCEESGDDIGGIINFPF</sequence>
<proteinExistence type="predicted"/>
<dbReference type="InterPro" id="IPR036047">
    <property type="entry name" value="F-box-like_dom_sf"/>
</dbReference>
<dbReference type="Gene3D" id="1.20.1280.50">
    <property type="match status" value="1"/>
</dbReference>
<dbReference type="Gene3D" id="3.80.10.10">
    <property type="entry name" value="Ribonuclease Inhibitor"/>
    <property type="match status" value="1"/>
</dbReference>
<dbReference type="OrthoDB" id="661387at2759"/>
<reference evidence="1" key="2">
    <citation type="submission" date="2017-06" db="EMBL/GenBank/DDBJ databases">
        <title>WGS assembly of Brachypodium distachyon.</title>
        <authorList>
            <consortium name="The International Brachypodium Initiative"/>
            <person name="Lucas S."/>
            <person name="Harmon-Smith M."/>
            <person name="Lail K."/>
            <person name="Tice H."/>
            <person name="Grimwood J."/>
            <person name="Bruce D."/>
            <person name="Barry K."/>
            <person name="Shu S."/>
            <person name="Lindquist E."/>
            <person name="Wang M."/>
            <person name="Pitluck S."/>
            <person name="Vogel J.P."/>
            <person name="Garvin D.F."/>
            <person name="Mockler T.C."/>
            <person name="Schmutz J."/>
            <person name="Rokhsar D."/>
            <person name="Bevan M.W."/>
        </authorList>
    </citation>
    <scope>NUCLEOTIDE SEQUENCE</scope>
    <source>
        <strain evidence="1">Bd21</strain>
    </source>
</reference>
<dbReference type="GO" id="GO:1905761">
    <property type="term" value="F:SCF ubiquitin ligase complex binding"/>
    <property type="evidence" value="ECO:0000318"/>
    <property type="project" value="GO_Central"/>
</dbReference>
<evidence type="ECO:0000313" key="2">
    <source>
        <dbReference type="EnsemblPlants" id="PNT62740"/>
    </source>
</evidence>
<dbReference type="SUPFAM" id="SSF52047">
    <property type="entry name" value="RNI-like"/>
    <property type="match status" value="1"/>
</dbReference>
<evidence type="ECO:0000313" key="1">
    <source>
        <dbReference type="EMBL" id="PNT62740.1"/>
    </source>
</evidence>
<evidence type="ECO:0000313" key="3">
    <source>
        <dbReference type="Proteomes" id="UP000008810"/>
    </source>
</evidence>
<name>I1III0_BRADI</name>
<dbReference type="PANTHER" id="PTHR38926:SF69">
    <property type="entry name" value="F-BOX DOMAIN-CONTAINING PROTEIN"/>
    <property type="match status" value="1"/>
</dbReference>
<dbReference type="EMBL" id="CM000883">
    <property type="protein sequence ID" value="PNT62740.1"/>
    <property type="molecule type" value="Genomic_DNA"/>
</dbReference>
<dbReference type="Proteomes" id="UP000008810">
    <property type="component" value="Chromosome 4"/>
</dbReference>
<dbReference type="SUPFAM" id="SSF81383">
    <property type="entry name" value="F-box domain"/>
    <property type="match status" value="1"/>
</dbReference>
<keyword evidence="3" id="KW-1185">Reference proteome</keyword>
<reference evidence="1 2" key="1">
    <citation type="journal article" date="2010" name="Nature">
        <title>Genome sequencing and analysis of the model grass Brachypodium distachyon.</title>
        <authorList>
            <consortium name="International Brachypodium Initiative"/>
        </authorList>
    </citation>
    <scope>NUCLEOTIDE SEQUENCE [LARGE SCALE GENOMIC DNA]</scope>
    <source>
        <strain evidence="1">Bd21</strain>
        <strain evidence="2">cv. Bd21</strain>
    </source>
</reference>
<gene>
    <name evidence="2" type="primary">LOC100838930</name>
    <name evidence="1" type="ORF">BRADI_4g07650v3</name>
</gene>
<dbReference type="Gramene" id="PNT62740">
    <property type="protein sequence ID" value="PNT62740"/>
    <property type="gene ID" value="BRADI_4g07650v3"/>
</dbReference>
<dbReference type="STRING" id="15368.I1III0"/>
<dbReference type="eggNOG" id="KOG1947">
    <property type="taxonomic scope" value="Eukaryota"/>
</dbReference>
<accession>I1III0</accession>
<dbReference type="RefSeq" id="XP_010237267.1">
    <property type="nucleotide sequence ID" value="XM_010238965.2"/>
</dbReference>
<dbReference type="FunFam" id="1.20.1280.50:FF:000037">
    <property type="entry name" value="F-box protein SKIP19"/>
    <property type="match status" value="1"/>
</dbReference>
<dbReference type="HOGENOM" id="CLU_044915_7_0_1"/>
<protein>
    <submittedName>
        <fullName evidence="1 2">Uncharacterized protein</fullName>
    </submittedName>
</protein>
<dbReference type="GeneID" id="100838930"/>
<dbReference type="EnsemblPlants" id="PNT62740">
    <property type="protein sequence ID" value="PNT62740"/>
    <property type="gene ID" value="BRADI_4g07650v3"/>
</dbReference>
<dbReference type="AlphaFoldDB" id="I1III0"/>
<organism evidence="2">
    <name type="scientific">Brachypodium distachyon</name>
    <name type="common">Purple false brome</name>
    <name type="synonym">Trachynia distachya</name>
    <dbReference type="NCBI Taxonomy" id="15368"/>
    <lineage>
        <taxon>Eukaryota</taxon>
        <taxon>Viridiplantae</taxon>
        <taxon>Streptophyta</taxon>
        <taxon>Embryophyta</taxon>
        <taxon>Tracheophyta</taxon>
        <taxon>Spermatophyta</taxon>
        <taxon>Magnoliopsida</taxon>
        <taxon>Liliopsida</taxon>
        <taxon>Poales</taxon>
        <taxon>Poaceae</taxon>
        <taxon>BOP clade</taxon>
        <taxon>Pooideae</taxon>
        <taxon>Stipodae</taxon>
        <taxon>Brachypodieae</taxon>
        <taxon>Brachypodium</taxon>
    </lineage>
</organism>